<evidence type="ECO:0000259" key="6">
    <source>
        <dbReference type="PROSITE" id="PS51085"/>
    </source>
</evidence>
<dbReference type="InterPro" id="IPR002888">
    <property type="entry name" value="2Fe-2S-bd"/>
</dbReference>
<evidence type="ECO:0000256" key="4">
    <source>
        <dbReference type="ARBA" id="ARBA00023002"/>
    </source>
</evidence>
<dbReference type="Pfam" id="PF01799">
    <property type="entry name" value="Fer2_2"/>
    <property type="match status" value="1"/>
</dbReference>
<dbReference type="InterPro" id="IPR016169">
    <property type="entry name" value="FAD-bd_PCMH_sub2"/>
</dbReference>
<dbReference type="AlphaFoldDB" id="A0A7Z9BZ52"/>
<dbReference type="InterPro" id="IPR014307">
    <property type="entry name" value="Xanthine_DH_ssu"/>
</dbReference>
<dbReference type="Pfam" id="PF00941">
    <property type="entry name" value="FAD_binding_5"/>
    <property type="match status" value="1"/>
</dbReference>
<evidence type="ECO:0000313" key="8">
    <source>
        <dbReference type="EMBL" id="VXD24064.1"/>
    </source>
</evidence>
<dbReference type="PROSITE" id="PS51387">
    <property type="entry name" value="FAD_PCMH"/>
    <property type="match status" value="1"/>
</dbReference>
<dbReference type="Gene3D" id="1.10.150.120">
    <property type="entry name" value="[2Fe-2S]-binding domain"/>
    <property type="match status" value="1"/>
</dbReference>
<dbReference type="Pfam" id="PF03450">
    <property type="entry name" value="CO_deh_flav_C"/>
    <property type="match status" value="1"/>
</dbReference>
<dbReference type="InterPro" id="IPR006058">
    <property type="entry name" value="2Fe2S_fd_BS"/>
</dbReference>
<dbReference type="InterPro" id="IPR016167">
    <property type="entry name" value="FAD-bd_PCMH_sub1"/>
</dbReference>
<dbReference type="EMBL" id="CZCU02000156">
    <property type="protein sequence ID" value="VXD24064.1"/>
    <property type="molecule type" value="Genomic_DNA"/>
</dbReference>
<dbReference type="SUPFAM" id="SSF56176">
    <property type="entry name" value="FAD-binding/transporter-associated domain-like"/>
    <property type="match status" value="1"/>
</dbReference>
<dbReference type="NCBIfam" id="TIGR02963">
    <property type="entry name" value="xanthine_xdhA"/>
    <property type="match status" value="1"/>
</dbReference>
<dbReference type="SUPFAM" id="SSF47741">
    <property type="entry name" value="CO dehydrogenase ISP C-domain like"/>
    <property type="match status" value="1"/>
</dbReference>
<dbReference type="InterPro" id="IPR036318">
    <property type="entry name" value="FAD-bd_PCMH-like_sf"/>
</dbReference>
<dbReference type="Gene3D" id="3.30.43.10">
    <property type="entry name" value="Uridine Diphospho-n-acetylenolpyruvylglucosamine Reductase, domain 2"/>
    <property type="match status" value="1"/>
</dbReference>
<protein>
    <submittedName>
        <fullName evidence="8">Xanthine dehydrogenase, small subunit</fullName>
    </submittedName>
</protein>
<keyword evidence="1" id="KW-0285">Flavoprotein</keyword>
<dbReference type="InterPro" id="IPR016208">
    <property type="entry name" value="Ald_Oxase/xanthine_DH-like"/>
</dbReference>
<dbReference type="PANTHER" id="PTHR45444">
    <property type="entry name" value="XANTHINE DEHYDROGENASE"/>
    <property type="match status" value="1"/>
</dbReference>
<feature type="domain" description="2Fe-2S ferredoxin-type" evidence="6">
    <location>
        <begin position="4"/>
        <end position="89"/>
    </location>
</feature>
<dbReference type="OrthoDB" id="9796880at2"/>
<dbReference type="Pfam" id="PF00111">
    <property type="entry name" value="Fer2"/>
    <property type="match status" value="1"/>
</dbReference>
<dbReference type="SMART" id="SM01092">
    <property type="entry name" value="CO_deh_flav_C"/>
    <property type="match status" value="1"/>
</dbReference>
<keyword evidence="2" id="KW-0479">Metal-binding</keyword>
<gene>
    <name evidence="8" type="ORF">PL8927_790160</name>
</gene>
<evidence type="ECO:0000313" key="9">
    <source>
        <dbReference type="Proteomes" id="UP000184550"/>
    </source>
</evidence>
<dbReference type="SUPFAM" id="SSF55447">
    <property type="entry name" value="CO dehydrogenase flavoprotein C-terminal domain-like"/>
    <property type="match status" value="1"/>
</dbReference>
<keyword evidence="5" id="KW-0408">Iron</keyword>
<sequence length="476" mass="52321">MQYNTFSLTINGETVVIQDLSPTLTLLEYLRRSGRVGTKEGCGDGDCGACTVAVVGQGADGKPQYLAMNSCLIPLATMAGREMLTVEGVGKETLHPVQAAMVSLGGSQCGYCTPGFIMSLFTAYYNNQVDDESIEGNLCRCTGYLPLCRVAETVNHAHASDQFSQRLQQINLQLNSIHYITPCQQFYRPLQLSEVLELLQQYPQAKLVAGATDLGLEMSHHRQEFPILISLESVTELQELKQTSNDVEIGAAISLSYIEEQLKGIFPSLDEMLSLFAARQIRNRATIGGNIATASPIGDLAPVLLALDAQLRLVSLAGERIISIADFFKGYRQTELQPQELIVSIIIPKTITVNAIRRFSQSYKVGKRGTDDISIVSAAFTLDLDTNNTIIHARLAYGGVAAIPIRAINIETMLIGKPWNIETIQQAKLILKETFNPLSDLRGSADYRKRLVANLFEKFFIEFSLSPRLPSFLGFT</sequence>
<dbReference type="InterPro" id="IPR001041">
    <property type="entry name" value="2Fe-2S_ferredoxin-type"/>
</dbReference>
<evidence type="ECO:0000256" key="2">
    <source>
        <dbReference type="ARBA" id="ARBA00022723"/>
    </source>
</evidence>
<accession>A0A7Z9BZ52</accession>
<dbReference type="InterPro" id="IPR012675">
    <property type="entry name" value="Beta-grasp_dom_sf"/>
</dbReference>
<dbReference type="InterPro" id="IPR036010">
    <property type="entry name" value="2Fe-2S_ferredoxin-like_sf"/>
</dbReference>
<dbReference type="InterPro" id="IPR016166">
    <property type="entry name" value="FAD-bd_PCMH"/>
</dbReference>
<dbReference type="Proteomes" id="UP000184550">
    <property type="component" value="Unassembled WGS sequence"/>
</dbReference>
<evidence type="ECO:0000256" key="3">
    <source>
        <dbReference type="ARBA" id="ARBA00022827"/>
    </source>
</evidence>
<dbReference type="PIRSF" id="PIRSF036557">
    <property type="entry name" value="XdhA_RC"/>
    <property type="match status" value="1"/>
</dbReference>
<dbReference type="PROSITE" id="PS00197">
    <property type="entry name" value="2FE2S_FER_1"/>
    <property type="match status" value="1"/>
</dbReference>
<reference evidence="8" key="1">
    <citation type="submission" date="2019-10" db="EMBL/GenBank/DDBJ databases">
        <authorList>
            <consortium name="Genoscope - CEA"/>
            <person name="William W."/>
        </authorList>
    </citation>
    <scope>NUCLEOTIDE SEQUENCE [LARGE SCALE GENOMIC DNA]</scope>
    <source>
        <strain evidence="8">BBR_PRJEB10992</strain>
    </source>
</reference>
<dbReference type="FunFam" id="3.30.465.10:FF:000004">
    <property type="entry name" value="Xanthine dehydrogenase/oxidase"/>
    <property type="match status" value="1"/>
</dbReference>
<keyword evidence="3" id="KW-0274">FAD</keyword>
<dbReference type="InterPro" id="IPR005107">
    <property type="entry name" value="CO_DH_flav_C"/>
</dbReference>
<dbReference type="InterPro" id="IPR002346">
    <property type="entry name" value="Mopterin_DH_FAD-bd"/>
</dbReference>
<keyword evidence="9" id="KW-1185">Reference proteome</keyword>
<dbReference type="InterPro" id="IPR036884">
    <property type="entry name" value="2Fe-2S-bd_dom_sf"/>
</dbReference>
<evidence type="ECO:0000256" key="1">
    <source>
        <dbReference type="ARBA" id="ARBA00022630"/>
    </source>
</evidence>
<dbReference type="RefSeq" id="WP_083625810.1">
    <property type="nucleotide sequence ID" value="NZ_LR734880.1"/>
</dbReference>
<evidence type="ECO:0000256" key="5">
    <source>
        <dbReference type="ARBA" id="ARBA00023004"/>
    </source>
</evidence>
<dbReference type="Gene3D" id="3.30.390.50">
    <property type="entry name" value="CO dehydrogenase flavoprotein, C-terminal domain"/>
    <property type="match status" value="1"/>
</dbReference>
<dbReference type="CDD" id="cd00207">
    <property type="entry name" value="fer2"/>
    <property type="match status" value="1"/>
</dbReference>
<dbReference type="GO" id="GO:0005506">
    <property type="term" value="F:iron ion binding"/>
    <property type="evidence" value="ECO:0007669"/>
    <property type="project" value="InterPro"/>
</dbReference>
<dbReference type="GO" id="GO:0051537">
    <property type="term" value="F:2 iron, 2 sulfur cluster binding"/>
    <property type="evidence" value="ECO:0007669"/>
    <property type="project" value="InterPro"/>
</dbReference>
<dbReference type="InterPro" id="IPR012175">
    <property type="entry name" value="Xanth_DH_ssu_bac"/>
</dbReference>
<dbReference type="Gene3D" id="3.10.20.30">
    <property type="match status" value="1"/>
</dbReference>
<comment type="caution">
    <text evidence="8">The sequence shown here is derived from an EMBL/GenBank/DDBJ whole genome shotgun (WGS) entry which is preliminary data.</text>
</comment>
<dbReference type="InterPro" id="IPR036683">
    <property type="entry name" value="CO_DH_flav_C_dom_sf"/>
</dbReference>
<feature type="domain" description="FAD-binding PCMH-type" evidence="7">
    <location>
        <begin position="179"/>
        <end position="352"/>
    </location>
</feature>
<dbReference type="Gene3D" id="3.30.465.10">
    <property type="match status" value="1"/>
</dbReference>
<dbReference type="SUPFAM" id="SSF54292">
    <property type="entry name" value="2Fe-2S ferredoxin-like"/>
    <property type="match status" value="1"/>
</dbReference>
<dbReference type="PANTHER" id="PTHR45444:SF3">
    <property type="entry name" value="XANTHINE DEHYDROGENASE"/>
    <property type="match status" value="1"/>
</dbReference>
<proteinExistence type="predicted"/>
<keyword evidence="4" id="KW-0560">Oxidoreductase</keyword>
<dbReference type="GO" id="GO:0004854">
    <property type="term" value="F:xanthine dehydrogenase activity"/>
    <property type="evidence" value="ECO:0007669"/>
    <property type="project" value="InterPro"/>
</dbReference>
<organism evidence="8 9">
    <name type="scientific">Planktothrix serta PCC 8927</name>
    <dbReference type="NCBI Taxonomy" id="671068"/>
    <lineage>
        <taxon>Bacteria</taxon>
        <taxon>Bacillati</taxon>
        <taxon>Cyanobacteriota</taxon>
        <taxon>Cyanophyceae</taxon>
        <taxon>Oscillatoriophycideae</taxon>
        <taxon>Oscillatoriales</taxon>
        <taxon>Microcoleaceae</taxon>
        <taxon>Planktothrix</taxon>
    </lineage>
</organism>
<dbReference type="PROSITE" id="PS51085">
    <property type="entry name" value="2FE2S_FER_2"/>
    <property type="match status" value="1"/>
</dbReference>
<name>A0A7Z9BZ52_9CYAN</name>
<evidence type="ECO:0000259" key="7">
    <source>
        <dbReference type="PROSITE" id="PS51387"/>
    </source>
</evidence>
<dbReference type="GO" id="GO:0071949">
    <property type="term" value="F:FAD binding"/>
    <property type="evidence" value="ECO:0007669"/>
    <property type="project" value="InterPro"/>
</dbReference>